<organism evidence="1 2">
    <name type="scientific">Shewanella electrodiphila</name>
    <dbReference type="NCBI Taxonomy" id="934143"/>
    <lineage>
        <taxon>Bacteria</taxon>
        <taxon>Pseudomonadati</taxon>
        <taxon>Pseudomonadota</taxon>
        <taxon>Gammaproteobacteria</taxon>
        <taxon>Alteromonadales</taxon>
        <taxon>Shewanellaceae</taxon>
        <taxon>Shewanella</taxon>
    </lineage>
</organism>
<keyword evidence="2" id="KW-1185">Reference proteome</keyword>
<sequence length="31" mass="3180">MSSASSDHGVPELASYSASKFAVKGSLKHLS</sequence>
<evidence type="ECO:0000313" key="1">
    <source>
        <dbReference type="EMBL" id="MCL1046458.1"/>
    </source>
</evidence>
<reference evidence="1 2" key="1">
    <citation type="submission" date="2022-01" db="EMBL/GenBank/DDBJ databases">
        <title>Whole genome-based taxonomy of the Shewanellaceae.</title>
        <authorList>
            <person name="Martin-Rodriguez A.J."/>
        </authorList>
    </citation>
    <scope>NUCLEOTIDE SEQUENCE [LARGE SCALE GENOMIC DNA]</scope>
    <source>
        <strain evidence="1 2">DSM 24955</strain>
    </source>
</reference>
<gene>
    <name evidence="1" type="ORF">L2737_14160</name>
</gene>
<proteinExistence type="predicted"/>
<dbReference type="RefSeq" id="WP_248956204.1">
    <property type="nucleotide sequence ID" value="NZ_JAKIKU010000007.1"/>
</dbReference>
<accession>A0ABT0KRH6</accession>
<dbReference type="Proteomes" id="UP001202134">
    <property type="component" value="Unassembled WGS sequence"/>
</dbReference>
<comment type="caution">
    <text evidence="1">The sequence shown here is derived from an EMBL/GenBank/DDBJ whole genome shotgun (WGS) entry which is preliminary data.</text>
</comment>
<evidence type="ECO:0000313" key="2">
    <source>
        <dbReference type="Proteomes" id="UP001202134"/>
    </source>
</evidence>
<protein>
    <submittedName>
        <fullName evidence="1">Uncharacterized protein</fullName>
    </submittedName>
</protein>
<name>A0ABT0KRH6_9GAMM</name>
<dbReference type="EMBL" id="JAKIKU010000007">
    <property type="protein sequence ID" value="MCL1046458.1"/>
    <property type="molecule type" value="Genomic_DNA"/>
</dbReference>